<dbReference type="InterPro" id="IPR029063">
    <property type="entry name" value="SAM-dependent_MTases_sf"/>
</dbReference>
<reference evidence="6 7" key="1">
    <citation type="submission" date="2022-07" db="EMBL/GenBank/DDBJ databases">
        <title>Genome-wide signatures of adaptation to extreme environments.</title>
        <authorList>
            <person name="Cho C.H."/>
            <person name="Yoon H.S."/>
        </authorList>
    </citation>
    <scope>NUCLEOTIDE SEQUENCE [LARGE SCALE GENOMIC DNA]</scope>
    <source>
        <strain evidence="6 7">DBV 063 E5</strain>
    </source>
</reference>
<dbReference type="Proteomes" id="UP001301350">
    <property type="component" value="Unassembled WGS sequence"/>
</dbReference>
<evidence type="ECO:0000313" key="7">
    <source>
        <dbReference type="Proteomes" id="UP001301350"/>
    </source>
</evidence>
<evidence type="ECO:0000256" key="1">
    <source>
        <dbReference type="ARBA" id="ARBA00022603"/>
    </source>
</evidence>
<gene>
    <name evidence="6" type="ORF">CDCA_CDCA05G1587</name>
</gene>
<dbReference type="PANTHER" id="PTHR43648">
    <property type="entry name" value="ELECTRON TRANSFER FLAVOPROTEIN BETA SUBUNIT LYSINE METHYLTRANSFERASE"/>
    <property type="match status" value="1"/>
</dbReference>
<comment type="similarity">
    <text evidence="3">Belongs to the methyltransferase superfamily. ETFBKMT family.</text>
</comment>
<organism evidence="6 7">
    <name type="scientific">Cyanidium caldarium</name>
    <name type="common">Red alga</name>
    <dbReference type="NCBI Taxonomy" id="2771"/>
    <lineage>
        <taxon>Eukaryota</taxon>
        <taxon>Rhodophyta</taxon>
        <taxon>Bangiophyceae</taxon>
        <taxon>Cyanidiales</taxon>
        <taxon>Cyanidiaceae</taxon>
        <taxon>Cyanidium</taxon>
    </lineage>
</organism>
<dbReference type="GO" id="GO:0008276">
    <property type="term" value="F:protein methyltransferase activity"/>
    <property type="evidence" value="ECO:0007669"/>
    <property type="project" value="TreeGrafter"/>
</dbReference>
<dbReference type="CDD" id="cd02440">
    <property type="entry name" value="AdoMet_MTases"/>
    <property type="match status" value="1"/>
</dbReference>
<sequence>MADGAPSAPQTGFRWVTFVSEDVPDADAELASEWLLELGAVAVEWTGVDGQQPRHLRAMLPVQLSVDGVRMQLATAFEWPRWPRVQAMATVDEHVDWVRQVQDAFQPVRVGRRLLVRYPWNVLSGAGGDAADASRIALTINPSCAFGTGEHATTQMAAEWLERHVFPGARVLDCGSGSGILVLFACLLGASTADSLGVDTDVGANVEARANAARNGVTGALQFLTPDEAAPRLRQAAFDLVVSNISAEALRELAPLLSRCLRPGGRIALTGLTAGQAPDVTAAYAACGVAVEEATARPSRVFVGSTESRVEGARAVAAVANDQHAWVCLSGKRVQP</sequence>
<dbReference type="SUPFAM" id="SSF53335">
    <property type="entry name" value="S-adenosyl-L-methionine-dependent methyltransferases"/>
    <property type="match status" value="1"/>
</dbReference>
<dbReference type="PANTHER" id="PTHR43648:SF1">
    <property type="entry name" value="ELECTRON TRANSFER FLAVOPROTEIN BETA SUBUNIT LYSINE METHYLTRANSFERASE"/>
    <property type="match status" value="1"/>
</dbReference>
<keyword evidence="2" id="KW-0808">Transferase</keyword>
<dbReference type="GO" id="GO:0032259">
    <property type="term" value="P:methylation"/>
    <property type="evidence" value="ECO:0007669"/>
    <property type="project" value="UniProtKB-KW"/>
</dbReference>
<dbReference type="EMBL" id="JANCYW010000005">
    <property type="protein sequence ID" value="KAK4535562.1"/>
    <property type="molecule type" value="Genomic_DNA"/>
</dbReference>
<name>A0AAV9ITA9_CYACA</name>
<dbReference type="Gene3D" id="3.40.50.150">
    <property type="entry name" value="Vaccinia Virus protein VP39"/>
    <property type="match status" value="1"/>
</dbReference>
<evidence type="ECO:0000256" key="3">
    <source>
        <dbReference type="ARBA" id="ARBA00037932"/>
    </source>
</evidence>
<comment type="caution">
    <text evidence="6">The sequence shown here is derived from an EMBL/GenBank/DDBJ whole genome shotgun (WGS) entry which is preliminary data.</text>
</comment>
<dbReference type="Pfam" id="PF06325">
    <property type="entry name" value="PrmA"/>
    <property type="match status" value="1"/>
</dbReference>
<evidence type="ECO:0000313" key="6">
    <source>
        <dbReference type="EMBL" id="KAK4535562.1"/>
    </source>
</evidence>
<evidence type="ECO:0000256" key="5">
    <source>
        <dbReference type="ARBA" id="ARBA00042266"/>
    </source>
</evidence>
<dbReference type="InterPro" id="IPR050078">
    <property type="entry name" value="Ribosomal_L11_MeTrfase_PrmA"/>
</dbReference>
<dbReference type="AlphaFoldDB" id="A0AAV9ITA9"/>
<evidence type="ECO:0000256" key="2">
    <source>
        <dbReference type="ARBA" id="ARBA00022679"/>
    </source>
</evidence>
<keyword evidence="1" id="KW-0489">Methyltransferase</keyword>
<protein>
    <recommendedName>
        <fullName evidence="5">ETFB lysine methyltransferase</fullName>
    </recommendedName>
    <alternativeName>
        <fullName evidence="4">Protein N-lysine methyltransferase METTL20</fullName>
    </alternativeName>
</protein>
<accession>A0AAV9ITA9</accession>
<evidence type="ECO:0000256" key="4">
    <source>
        <dbReference type="ARBA" id="ARBA00041867"/>
    </source>
</evidence>
<proteinExistence type="inferred from homology"/>
<keyword evidence="7" id="KW-1185">Reference proteome</keyword>